<dbReference type="InterPro" id="IPR006842">
    <property type="entry name" value="Transposase_31"/>
</dbReference>
<proteinExistence type="predicted"/>
<feature type="domain" description="Transposase (putative) YhgA-like" evidence="1">
    <location>
        <begin position="10"/>
        <end position="74"/>
    </location>
</feature>
<protein>
    <recommendedName>
        <fullName evidence="1">Transposase (putative) YhgA-like domain-containing protein</fullName>
    </recommendedName>
</protein>
<dbReference type="EMBL" id="BMXR01000005">
    <property type="protein sequence ID" value="GGX56031.1"/>
    <property type="molecule type" value="Genomic_DNA"/>
</dbReference>
<accession>A0A918K9R8</accession>
<sequence length="83" mass="9370">MANIPKPSRNPHDRFFCNGMENQAVARGFMQHYLPEKVRAALDLDSLSLEHDSYLDPALRETVSDLVYHCHLAGKANRCDSAL</sequence>
<reference evidence="2" key="2">
    <citation type="submission" date="2020-09" db="EMBL/GenBank/DDBJ databases">
        <authorList>
            <person name="Sun Q."/>
            <person name="Kim S."/>
        </authorList>
    </citation>
    <scope>NUCLEOTIDE SEQUENCE</scope>
    <source>
        <strain evidence="2">KCTC 22169</strain>
    </source>
</reference>
<name>A0A918K9R8_9GAMM</name>
<evidence type="ECO:0000313" key="3">
    <source>
        <dbReference type="Proteomes" id="UP000626148"/>
    </source>
</evidence>
<gene>
    <name evidence="2" type="ORF">GCM10007392_24770</name>
</gene>
<dbReference type="Pfam" id="PF04754">
    <property type="entry name" value="Transposase_31"/>
    <property type="match status" value="1"/>
</dbReference>
<evidence type="ECO:0000313" key="2">
    <source>
        <dbReference type="EMBL" id="GGX56031.1"/>
    </source>
</evidence>
<keyword evidence="3" id="KW-1185">Reference proteome</keyword>
<dbReference type="RefSeq" id="WP_189609007.1">
    <property type="nucleotide sequence ID" value="NZ_BMXR01000005.1"/>
</dbReference>
<reference evidence="2" key="1">
    <citation type="journal article" date="2014" name="Int. J. Syst. Evol. Microbiol.">
        <title>Complete genome sequence of Corynebacterium casei LMG S-19264T (=DSM 44701T), isolated from a smear-ripened cheese.</title>
        <authorList>
            <consortium name="US DOE Joint Genome Institute (JGI-PGF)"/>
            <person name="Walter F."/>
            <person name="Albersmeier A."/>
            <person name="Kalinowski J."/>
            <person name="Ruckert C."/>
        </authorList>
    </citation>
    <scope>NUCLEOTIDE SEQUENCE</scope>
    <source>
        <strain evidence="2">KCTC 22169</strain>
    </source>
</reference>
<dbReference type="AlphaFoldDB" id="A0A918K9R8"/>
<comment type="caution">
    <text evidence="2">The sequence shown here is derived from an EMBL/GenBank/DDBJ whole genome shotgun (WGS) entry which is preliminary data.</text>
</comment>
<evidence type="ECO:0000259" key="1">
    <source>
        <dbReference type="Pfam" id="PF04754"/>
    </source>
</evidence>
<dbReference type="Proteomes" id="UP000626148">
    <property type="component" value="Unassembled WGS sequence"/>
</dbReference>
<organism evidence="2 3">
    <name type="scientific">Saccharospirillum salsuginis</name>
    <dbReference type="NCBI Taxonomy" id="418750"/>
    <lineage>
        <taxon>Bacteria</taxon>
        <taxon>Pseudomonadati</taxon>
        <taxon>Pseudomonadota</taxon>
        <taxon>Gammaproteobacteria</taxon>
        <taxon>Oceanospirillales</taxon>
        <taxon>Saccharospirillaceae</taxon>
        <taxon>Saccharospirillum</taxon>
    </lineage>
</organism>